<accession>A0A1S9RNZ6</accession>
<proteinExistence type="predicted"/>
<dbReference type="CDD" id="cd00067">
    <property type="entry name" value="GAL4"/>
    <property type="match status" value="1"/>
</dbReference>
<evidence type="ECO:0000256" key="3">
    <source>
        <dbReference type="ARBA" id="ARBA00023242"/>
    </source>
</evidence>
<name>A0A1S9RNZ6_PENBI</name>
<dbReference type="AlphaFoldDB" id="A0A1S9RNZ6"/>
<reference evidence="5" key="1">
    <citation type="submission" date="2015-09" db="EMBL/GenBank/DDBJ databases">
        <authorList>
            <person name="Fill T.P."/>
            <person name="Baretta J.F."/>
            <person name="de Almeida L.G."/>
            <person name="Rocha M."/>
            <person name="de Souza D.H."/>
            <person name="Malavazi I."/>
            <person name="Cerdeira L.T."/>
            <person name="Hong H."/>
            <person name="Samborskyy M."/>
            <person name="de Vasconcelos A.T."/>
            <person name="Leadlay P."/>
            <person name="Rodrigues-Filho E."/>
        </authorList>
    </citation>
    <scope>NUCLEOTIDE SEQUENCE [LARGE SCALE GENOMIC DNA]</scope>
    <source>
        <strain evidence="5">LaBioMMi 136</strain>
    </source>
</reference>
<dbReference type="EMBL" id="LJBN01000127">
    <property type="protein sequence ID" value="OOQ87233.1"/>
    <property type="molecule type" value="Genomic_DNA"/>
</dbReference>
<sequence length="489" mass="54628">MYTATSQGTRIPNPILMPRTASQSSGTLIASIHSQCDETHPECLRCQRRGLSCPGYVKDRKFCAYSKTVSIDQDEKETKSTTTIRSAQSTPKDLVATGASSMDQVLAPTLAAKNIDLQCREGFCTFLDTKYRYQYYGHSCRLGVTWFDMVRSNQYSAAEAFNWGLRSVGALQMGRALQDYRLVHASREMYGRALYHLARTLNDPALVTADTTLAAAILLGGYEMANVTGEKAWMLHSRGISHLYQLRGAQAHADGMGRTLLLSFKGFLVYEALLNGERCFLEDKEWKQIIPQMIEDEKRRGKVSRLGALIDYAGHEVARCPGFVKRTRSLVANTSASDDEREDLVESITECQNTLYEYQTELTTGVKSSRRSQEADFAGVISADLVGPLWDFSMQGVNAAIAILEQLLTVLKADRSRRKVSTVRPSQQDHQSGKNAWEVLDYSSISRAIAAGRRARQAPGPEQRGDFETWFDRVSMTMGMLEETAPFMY</sequence>
<evidence type="ECO:0000256" key="2">
    <source>
        <dbReference type="ARBA" id="ARBA00023163"/>
    </source>
</evidence>
<keyword evidence="2" id="KW-0804">Transcription</keyword>
<organism evidence="4 5">
    <name type="scientific">Penicillium brasilianum</name>
    <dbReference type="NCBI Taxonomy" id="104259"/>
    <lineage>
        <taxon>Eukaryota</taxon>
        <taxon>Fungi</taxon>
        <taxon>Dikarya</taxon>
        <taxon>Ascomycota</taxon>
        <taxon>Pezizomycotina</taxon>
        <taxon>Eurotiomycetes</taxon>
        <taxon>Eurotiomycetidae</taxon>
        <taxon>Eurotiales</taxon>
        <taxon>Aspergillaceae</taxon>
        <taxon>Penicillium</taxon>
    </lineage>
</organism>
<dbReference type="InterPro" id="IPR001138">
    <property type="entry name" value="Zn2Cys6_DnaBD"/>
</dbReference>
<dbReference type="GO" id="GO:0008270">
    <property type="term" value="F:zinc ion binding"/>
    <property type="evidence" value="ECO:0007669"/>
    <property type="project" value="InterPro"/>
</dbReference>
<dbReference type="GO" id="GO:0000981">
    <property type="term" value="F:DNA-binding transcription factor activity, RNA polymerase II-specific"/>
    <property type="evidence" value="ECO:0007669"/>
    <property type="project" value="InterPro"/>
</dbReference>
<evidence type="ECO:0008006" key="6">
    <source>
        <dbReference type="Google" id="ProtNLM"/>
    </source>
</evidence>
<evidence type="ECO:0000256" key="1">
    <source>
        <dbReference type="ARBA" id="ARBA00023015"/>
    </source>
</evidence>
<comment type="caution">
    <text evidence="4">The sequence shown here is derived from an EMBL/GenBank/DDBJ whole genome shotgun (WGS) entry which is preliminary data.</text>
</comment>
<dbReference type="InterPro" id="IPR053178">
    <property type="entry name" value="Osmoadaptation_assoc"/>
</dbReference>
<gene>
    <name evidence="4" type="ORF">PEBR_18165</name>
</gene>
<keyword evidence="1" id="KW-0805">Transcription regulation</keyword>
<evidence type="ECO:0000313" key="5">
    <source>
        <dbReference type="Proteomes" id="UP000190744"/>
    </source>
</evidence>
<dbReference type="PANTHER" id="PTHR38111">
    <property type="entry name" value="ZN(2)-C6 FUNGAL-TYPE DOMAIN-CONTAINING PROTEIN-RELATED"/>
    <property type="match status" value="1"/>
</dbReference>
<protein>
    <recommendedName>
        <fullName evidence="6">Zn(2)-C6 fungal-type domain-containing protein</fullName>
    </recommendedName>
</protein>
<keyword evidence="3" id="KW-0539">Nucleus</keyword>
<dbReference type="PANTHER" id="PTHR38111:SF6">
    <property type="entry name" value="FINGER DOMAIN PROTEIN, PUTATIVE (AFU_ORTHOLOGUE AFUA_8G01940)-RELATED"/>
    <property type="match status" value="1"/>
</dbReference>
<evidence type="ECO:0000313" key="4">
    <source>
        <dbReference type="EMBL" id="OOQ87233.1"/>
    </source>
</evidence>
<dbReference type="Proteomes" id="UP000190744">
    <property type="component" value="Unassembled WGS sequence"/>
</dbReference>